<dbReference type="Gene3D" id="3.50.50.60">
    <property type="entry name" value="FAD/NAD(P)-binding domain"/>
    <property type="match status" value="1"/>
</dbReference>
<dbReference type="SUPFAM" id="SSF51905">
    <property type="entry name" value="FAD/NAD(P)-binding domain"/>
    <property type="match status" value="1"/>
</dbReference>
<evidence type="ECO:0000313" key="3">
    <source>
        <dbReference type="Proteomes" id="UP000237755"/>
    </source>
</evidence>
<dbReference type="Pfam" id="PF13738">
    <property type="entry name" value="Pyr_redox_3"/>
    <property type="match status" value="1"/>
</dbReference>
<reference evidence="2 3" key="1">
    <citation type="journal article" date="2008" name="Int. J. Syst. Evol. Microbiol.">
        <title>Leifsonia pindariensis sp. nov., isolated from the Pindari glacier of the Indian Himalayas, and emended description of the genus Leifsonia.</title>
        <authorList>
            <person name="Reddy G.S."/>
            <person name="Prabagaran S.R."/>
            <person name="Shivaji S."/>
        </authorList>
    </citation>
    <scope>NUCLEOTIDE SEQUENCE [LARGE SCALE GENOMIC DNA]</scope>
    <source>
        <strain evidence="2 3">PON 10</strain>
    </source>
</reference>
<keyword evidence="3" id="KW-1185">Reference proteome</keyword>
<dbReference type="PANTHER" id="PTHR43539:SF78">
    <property type="entry name" value="FLAVIN-CONTAINING MONOOXYGENASE"/>
    <property type="match status" value="1"/>
</dbReference>
<evidence type="ECO:0000256" key="1">
    <source>
        <dbReference type="ARBA" id="ARBA00023002"/>
    </source>
</evidence>
<accession>A0ABX5AQU3</accession>
<evidence type="ECO:0000313" key="2">
    <source>
        <dbReference type="EMBL" id="PPL14416.1"/>
    </source>
</evidence>
<organism evidence="2 3">
    <name type="scientific">Microterricola pindariensis</name>
    <dbReference type="NCBI Taxonomy" id="478010"/>
    <lineage>
        <taxon>Bacteria</taxon>
        <taxon>Bacillati</taxon>
        <taxon>Actinomycetota</taxon>
        <taxon>Actinomycetes</taxon>
        <taxon>Micrococcales</taxon>
        <taxon>Microbacteriaceae</taxon>
        <taxon>Microterricola</taxon>
    </lineage>
</organism>
<evidence type="ECO:0008006" key="4">
    <source>
        <dbReference type="Google" id="ProtNLM"/>
    </source>
</evidence>
<dbReference type="InterPro" id="IPR036188">
    <property type="entry name" value="FAD/NAD-bd_sf"/>
</dbReference>
<protein>
    <recommendedName>
        <fullName evidence="4">Portal protein</fullName>
    </recommendedName>
</protein>
<comment type="caution">
    <text evidence="2">The sequence shown here is derived from an EMBL/GenBank/DDBJ whole genome shotgun (WGS) entry which is preliminary data.</text>
</comment>
<dbReference type="PRINTS" id="PR00368">
    <property type="entry name" value="FADPNR"/>
</dbReference>
<gene>
    <name evidence="2" type="ORF">GY24_16350</name>
</gene>
<dbReference type="Proteomes" id="UP000237755">
    <property type="component" value="Unassembled WGS sequence"/>
</dbReference>
<proteinExistence type="predicted"/>
<dbReference type="PANTHER" id="PTHR43539">
    <property type="entry name" value="FLAVIN-BINDING MONOOXYGENASE-LIKE PROTEIN (AFU_ORTHOLOGUE AFUA_4G09220)"/>
    <property type="match status" value="1"/>
</dbReference>
<dbReference type="InterPro" id="IPR050982">
    <property type="entry name" value="Auxin_biosynth/cation_transpt"/>
</dbReference>
<dbReference type="EMBL" id="MPZN01000095">
    <property type="protein sequence ID" value="PPL14416.1"/>
    <property type="molecule type" value="Genomic_DNA"/>
</dbReference>
<name>A0ABX5AQU3_9MICO</name>
<sequence length="363" mass="38566">MLVIGGGQAGLAVAHRLVQRGARCLVLDASARIGDAWRTRWDSLRLFTPARYSALDGLPFPAPAASWPSKDEMADYLEQYATHFALPVRSGVRVDRLGRDGDGFVAHSGDARFHGRTVVVAMSDFQAPRRPAFAAALAPHIRQLDAGSYRNPRQLPPGPVLVVGAGNSGAEIAKDLAASRPVLLAGRAVAEIPLGITHPLNRHLLVHLLNGVVFPHLLSLRTPLGRRLHAAGASAPLIRVKARELDRLGVRRVGRVIDARDGRPVLEDGTQPDPASVIWCTGFDPRFGWVDLPALDPDGSPLHERGAVRAVPGLYFVGLHFLSSFSSAMVHGVSADARRIADAAIAQAAPAQAAPAPASTYAG</sequence>
<keyword evidence="1" id="KW-0560">Oxidoreductase</keyword>